<dbReference type="PANTHER" id="PTHR43391:SF12">
    <property type="entry name" value="OXIDOREDUCTASE EPHD-RELATED"/>
    <property type="match status" value="1"/>
</dbReference>
<proteinExistence type="inferred from homology"/>
<keyword evidence="4" id="KW-1185">Reference proteome</keyword>
<dbReference type="PROSITE" id="PS00061">
    <property type="entry name" value="ADH_SHORT"/>
    <property type="match status" value="1"/>
</dbReference>
<evidence type="ECO:0000313" key="4">
    <source>
        <dbReference type="Proteomes" id="UP000706525"/>
    </source>
</evidence>
<dbReference type="InterPro" id="IPR020904">
    <property type="entry name" value="Sc_DH/Rdtase_CS"/>
</dbReference>
<protein>
    <recommendedName>
        <fullName evidence="5">SDR family NAD(P)-dependent oxidoreductase</fullName>
    </recommendedName>
</protein>
<dbReference type="CDD" id="cd05233">
    <property type="entry name" value="SDR_c"/>
    <property type="match status" value="1"/>
</dbReference>
<dbReference type="RefSeq" id="WP_223995835.1">
    <property type="nucleotide sequence ID" value="NZ_CAJZAG010000021.1"/>
</dbReference>
<comment type="similarity">
    <text evidence="1">Belongs to the short-chain dehydrogenases/reductases (SDR) family.</text>
</comment>
<organism evidence="3 4">
    <name type="scientific">Cupriavidus pampae</name>
    <dbReference type="NCBI Taxonomy" id="659251"/>
    <lineage>
        <taxon>Bacteria</taxon>
        <taxon>Pseudomonadati</taxon>
        <taxon>Pseudomonadota</taxon>
        <taxon>Betaproteobacteria</taxon>
        <taxon>Burkholderiales</taxon>
        <taxon>Burkholderiaceae</taxon>
        <taxon>Cupriavidus</taxon>
    </lineage>
</organism>
<sequence length="280" mass="30102">MDATHSSCFCSSQAFPEASETHPLAVVTSASSGIGYHLAERCTRAGMDLMIVANDARINTVATSLSREGTSVEVLQADLSRRSGVDKLVAALRGRPVSVLCANVGRGLDRAFLDQPFHLITHVVEANITGTLYLLHHVGRIMRAQGAGRILITASMASSTPGRHQAVYNASKAFLDMFSLALRHEVCDFGVSVTCLILNGSESELLEPDDTYHRRVAKSGKDYLAEVARMGFGAMMRGDSEVDTGWQGKLRAAIANITPGDTLRELHLRTAEPQAESSGF</sequence>
<keyword evidence="2" id="KW-0560">Oxidoreductase</keyword>
<evidence type="ECO:0000313" key="3">
    <source>
        <dbReference type="EMBL" id="CAG9186877.1"/>
    </source>
</evidence>
<name>A0ABM8Y299_9BURK</name>
<evidence type="ECO:0000256" key="1">
    <source>
        <dbReference type="ARBA" id="ARBA00006484"/>
    </source>
</evidence>
<dbReference type="PRINTS" id="PR00081">
    <property type="entry name" value="GDHRDH"/>
</dbReference>
<evidence type="ECO:0008006" key="5">
    <source>
        <dbReference type="Google" id="ProtNLM"/>
    </source>
</evidence>
<dbReference type="PANTHER" id="PTHR43391">
    <property type="entry name" value="RETINOL DEHYDROGENASE-RELATED"/>
    <property type="match status" value="1"/>
</dbReference>
<dbReference type="InterPro" id="IPR036291">
    <property type="entry name" value="NAD(P)-bd_dom_sf"/>
</dbReference>
<dbReference type="Gene3D" id="3.40.50.720">
    <property type="entry name" value="NAD(P)-binding Rossmann-like Domain"/>
    <property type="match status" value="1"/>
</dbReference>
<dbReference type="EMBL" id="CAJZAG010000021">
    <property type="protein sequence ID" value="CAG9186877.1"/>
    <property type="molecule type" value="Genomic_DNA"/>
</dbReference>
<evidence type="ECO:0000256" key="2">
    <source>
        <dbReference type="ARBA" id="ARBA00023002"/>
    </source>
</evidence>
<dbReference type="Proteomes" id="UP000706525">
    <property type="component" value="Unassembled WGS sequence"/>
</dbReference>
<reference evidence="3 4" key="1">
    <citation type="submission" date="2021-08" db="EMBL/GenBank/DDBJ databases">
        <authorList>
            <person name="Peeters C."/>
        </authorList>
    </citation>
    <scope>NUCLEOTIDE SEQUENCE [LARGE SCALE GENOMIC DNA]</scope>
    <source>
        <strain evidence="3 4">LMG 32289</strain>
    </source>
</reference>
<dbReference type="SUPFAM" id="SSF51735">
    <property type="entry name" value="NAD(P)-binding Rossmann-fold domains"/>
    <property type="match status" value="1"/>
</dbReference>
<gene>
    <name evidence="3" type="ORF">LMG32289_06673</name>
</gene>
<dbReference type="Pfam" id="PF00106">
    <property type="entry name" value="adh_short"/>
    <property type="match status" value="1"/>
</dbReference>
<comment type="caution">
    <text evidence="3">The sequence shown here is derived from an EMBL/GenBank/DDBJ whole genome shotgun (WGS) entry which is preliminary data.</text>
</comment>
<dbReference type="InterPro" id="IPR002347">
    <property type="entry name" value="SDR_fam"/>
</dbReference>
<accession>A0ABM8Y299</accession>